<dbReference type="InterPro" id="IPR020845">
    <property type="entry name" value="AMP-binding_CS"/>
</dbReference>
<gene>
    <name evidence="3" type="ORF">I6N98_00925</name>
</gene>
<reference evidence="3 4" key="1">
    <citation type="submission" date="2020-12" db="EMBL/GenBank/DDBJ databases">
        <authorList>
            <person name="Shan Y."/>
        </authorList>
    </citation>
    <scope>NUCLEOTIDE SEQUENCE [LARGE SCALE GENOMIC DNA]</scope>
    <source>
        <strain evidence="4">csc3.9</strain>
    </source>
</reference>
<dbReference type="Pfam" id="PF13193">
    <property type="entry name" value="AMP-binding_C"/>
    <property type="match status" value="1"/>
</dbReference>
<organism evidence="3 4">
    <name type="scientific">Spongiibacter nanhainus</name>
    <dbReference type="NCBI Taxonomy" id="2794344"/>
    <lineage>
        <taxon>Bacteria</taxon>
        <taxon>Pseudomonadati</taxon>
        <taxon>Pseudomonadota</taxon>
        <taxon>Gammaproteobacteria</taxon>
        <taxon>Cellvibrionales</taxon>
        <taxon>Spongiibacteraceae</taxon>
        <taxon>Spongiibacter</taxon>
    </lineage>
</organism>
<dbReference type="Pfam" id="PF00501">
    <property type="entry name" value="AMP-binding"/>
    <property type="match status" value="1"/>
</dbReference>
<feature type="domain" description="AMP-binding enzyme C-terminal" evidence="2">
    <location>
        <begin position="425"/>
        <end position="500"/>
    </location>
</feature>
<dbReference type="InterPro" id="IPR042099">
    <property type="entry name" value="ANL_N_sf"/>
</dbReference>
<dbReference type="PROSITE" id="PS00455">
    <property type="entry name" value="AMP_BINDING"/>
    <property type="match status" value="1"/>
</dbReference>
<evidence type="ECO:0000313" key="3">
    <source>
        <dbReference type="EMBL" id="QQD18472.1"/>
    </source>
</evidence>
<dbReference type="KEGG" id="snan:I6N98_00925"/>
<name>A0A7T4UQG8_9GAMM</name>
<keyword evidence="4" id="KW-1185">Reference proteome</keyword>
<dbReference type="InterPro" id="IPR000873">
    <property type="entry name" value="AMP-dep_synth/lig_dom"/>
</dbReference>
<dbReference type="PANTHER" id="PTHR43767:SF10">
    <property type="entry name" value="SURFACTIN SYNTHASE SUBUNIT 1"/>
    <property type="match status" value="1"/>
</dbReference>
<dbReference type="InterPro" id="IPR025110">
    <property type="entry name" value="AMP-bd_C"/>
</dbReference>
<dbReference type="AlphaFoldDB" id="A0A7T4UQG8"/>
<dbReference type="EMBL" id="CP066167">
    <property type="protein sequence ID" value="QQD18472.1"/>
    <property type="molecule type" value="Genomic_DNA"/>
</dbReference>
<sequence>MKYRNYSAFNVASYLDQAASRSPSAVALCEDDQHQLTFAELDERVTALSEQFVNTVKLRPGDRVALFASNRISYIEVMLACWRANLVVVPINFQLHPEEVDYIVNDSGAKLCLAAGEALANLNDTAKKHGTRCVYASIDDPESWSEADSQHSDGGDSDLAWLFYTSGTTGKPKGVMISHENLRQMVLNYFTNIEQINGDDSIQHYGPLSHASGFYVLPHLMRGATNVVVKQLSPTIDTILMLAEQFGPVTFFMAPTSLQRLVADIPQPLDTNLIRTIATGGGTLHVPLARRIDHLLPGKLAQVYGQGESPMTISVMPADELRQAAQRGDDSQLRSVGRAFSGIEVSLRDEKGGFVEGGAVGEIVVRGPTVMKGYWQRPEATEKAIRDGWLYTGDIGSFDEQGYLTLLDRSKDVVISGGMNIYSREIEDLLMDHPAVHEVAIVGVPDPEWGEAVVACIALVPSGQACDEDLDALCLQHLARFKRPKRYVYFESLPKNNYGKILSASCGKRRS</sequence>
<protein>
    <submittedName>
        <fullName evidence="3">AMP-binding protein</fullName>
    </submittedName>
</protein>
<dbReference type="PANTHER" id="PTHR43767">
    <property type="entry name" value="LONG-CHAIN-FATTY-ACID--COA LIGASE"/>
    <property type="match status" value="1"/>
</dbReference>
<evidence type="ECO:0000259" key="1">
    <source>
        <dbReference type="Pfam" id="PF00501"/>
    </source>
</evidence>
<dbReference type="SUPFAM" id="SSF56801">
    <property type="entry name" value="Acetyl-CoA synthetase-like"/>
    <property type="match status" value="1"/>
</dbReference>
<dbReference type="RefSeq" id="WP_198569963.1">
    <property type="nucleotide sequence ID" value="NZ_CP066167.1"/>
</dbReference>
<accession>A0A7T4UQG8</accession>
<dbReference type="InterPro" id="IPR050237">
    <property type="entry name" value="ATP-dep_AMP-bd_enzyme"/>
</dbReference>
<dbReference type="GO" id="GO:0016877">
    <property type="term" value="F:ligase activity, forming carbon-sulfur bonds"/>
    <property type="evidence" value="ECO:0007669"/>
    <property type="project" value="UniProtKB-ARBA"/>
</dbReference>
<dbReference type="InterPro" id="IPR020459">
    <property type="entry name" value="AMP-binding"/>
</dbReference>
<dbReference type="Gene3D" id="3.30.300.30">
    <property type="match status" value="1"/>
</dbReference>
<proteinExistence type="predicted"/>
<dbReference type="InterPro" id="IPR045851">
    <property type="entry name" value="AMP-bd_C_sf"/>
</dbReference>
<feature type="domain" description="AMP-dependent synthetase/ligase" evidence="1">
    <location>
        <begin position="16"/>
        <end position="375"/>
    </location>
</feature>
<evidence type="ECO:0000259" key="2">
    <source>
        <dbReference type="Pfam" id="PF13193"/>
    </source>
</evidence>
<evidence type="ECO:0000313" key="4">
    <source>
        <dbReference type="Proteomes" id="UP000596063"/>
    </source>
</evidence>
<dbReference type="Gene3D" id="3.40.50.12780">
    <property type="entry name" value="N-terminal domain of ligase-like"/>
    <property type="match status" value="1"/>
</dbReference>
<dbReference type="PRINTS" id="PR00154">
    <property type="entry name" value="AMPBINDING"/>
</dbReference>
<dbReference type="Proteomes" id="UP000596063">
    <property type="component" value="Chromosome"/>
</dbReference>